<evidence type="ECO:0000256" key="1">
    <source>
        <dbReference type="ARBA" id="ARBA00022737"/>
    </source>
</evidence>
<evidence type="ECO:0000313" key="6">
    <source>
        <dbReference type="Proteomes" id="UP000176037"/>
    </source>
</evidence>
<dbReference type="NCBIfam" id="TIGR02917">
    <property type="entry name" value="PEP_TPR_lipo"/>
    <property type="match status" value="1"/>
</dbReference>
<evidence type="ECO:0000256" key="4">
    <source>
        <dbReference type="SAM" id="SignalP"/>
    </source>
</evidence>
<keyword evidence="4" id="KW-0732">Signal</keyword>
<reference evidence="5 6" key="1">
    <citation type="submission" date="2016-09" db="EMBL/GenBank/DDBJ databases">
        <title>Alteromonas lipolytica, a new species isolated from sea water.</title>
        <authorList>
            <person name="Wu Y.-H."/>
            <person name="Cheng H."/>
            <person name="Xu X.-W."/>
        </authorList>
    </citation>
    <scope>NUCLEOTIDE SEQUENCE [LARGE SCALE GENOMIC DNA]</scope>
    <source>
        <strain evidence="5 6">JW12</strain>
    </source>
</reference>
<dbReference type="OrthoDB" id="6110507at2"/>
<dbReference type="InterPro" id="IPR014266">
    <property type="entry name" value="PEP-CTERM_TPR_PrsT"/>
</dbReference>
<feature type="signal peptide" evidence="4">
    <location>
        <begin position="1"/>
        <end position="19"/>
    </location>
</feature>
<keyword evidence="6" id="KW-1185">Reference proteome</keyword>
<feature type="chain" id="PRO_5009213911" evidence="4">
    <location>
        <begin position="20"/>
        <end position="929"/>
    </location>
</feature>
<name>A0A1E8FAC6_9ALTE</name>
<dbReference type="GO" id="GO:0016192">
    <property type="term" value="P:vesicle-mediated transport"/>
    <property type="evidence" value="ECO:0007669"/>
    <property type="project" value="UniProtKB-ARBA"/>
</dbReference>
<dbReference type="InterPro" id="IPR015374">
    <property type="entry name" value="ChAPs"/>
</dbReference>
<dbReference type="GO" id="GO:0032991">
    <property type="term" value="C:protein-containing complex"/>
    <property type="evidence" value="ECO:0007669"/>
    <property type="project" value="UniProtKB-ARBA"/>
</dbReference>
<dbReference type="PANTHER" id="PTHR45586:SF1">
    <property type="entry name" value="LIPOPOLYSACCHARIDE ASSEMBLY PROTEIN B"/>
    <property type="match status" value="1"/>
</dbReference>
<accession>A0A1E8FAC6</accession>
<dbReference type="SMART" id="SM00028">
    <property type="entry name" value="TPR"/>
    <property type="match status" value="13"/>
</dbReference>
<dbReference type="InterPro" id="IPR011990">
    <property type="entry name" value="TPR-like_helical_dom_sf"/>
</dbReference>
<dbReference type="EMBL" id="MJIC01000016">
    <property type="protein sequence ID" value="OFI32473.1"/>
    <property type="molecule type" value="Genomic_DNA"/>
</dbReference>
<dbReference type="GO" id="GO:0005737">
    <property type="term" value="C:cytoplasm"/>
    <property type="evidence" value="ECO:0007669"/>
    <property type="project" value="UniProtKB-ARBA"/>
</dbReference>
<dbReference type="Proteomes" id="UP000176037">
    <property type="component" value="Unassembled WGS sequence"/>
</dbReference>
<dbReference type="Pfam" id="PF14559">
    <property type="entry name" value="TPR_19"/>
    <property type="match status" value="1"/>
</dbReference>
<feature type="repeat" description="TPR" evidence="3">
    <location>
        <begin position="192"/>
        <end position="225"/>
    </location>
</feature>
<dbReference type="AlphaFoldDB" id="A0A1E8FAC6"/>
<sequence>MKSLKLLLFTAALSLPSYAQTVADFYEKALDAFKEEKIQDSYIYTKNALQQDPDHLPSKLLMGRILLMDGFIPDSIDEFEEALLGGADKNLVLPFLAQAYLLSGLYHKVVDLYTEPGLTEEVRLNLLLVSSEAKVRQGKIEDSIKLLESNLSKYANKASLYSTLASRYISVDDLSNAEAYLIKALTIGKQSPAILYTRGRLEEAKGNKAKALEIFEKVDQQDPDNPTYMRTLATTYAEMEEFDRANDIVAKIELQTPGDVQNKLLKARILALTNQQFEADKILQELTNEFSLLTEQQRNERIQLSLITGIVGYINKSYDLASTELARYLSERKPTVEIIGMLADSLLRLGYYKDAVKILEKHQDIILNNIEVAALTCELYIAINRSFKCEALVPKLDMRYPGHTDVTLIKTKLLMDRGQYTEAYDYLTSATTDSARLDVTKLKILLLANLGNFTDAYEQAGKLLDEDPDNIGYQVIYADIAVRLNRLDTATAYVNKIIKVDPKNVGALVTKARIQFAQEEPQPAIITLDSILQEDKRNVSALLLSAQIHASEREYEQAINQLLTAKELSNNSVKPRQLLVSVYREQRDWEGALAEINQLLSIRRLSTDYLIQKAEILISMNREKEARSQLGAVFGQWAEEPYKLSALSKLQMRANDYEGAEKSLLAAIEKVPNQPTFRLEYIDLLINQKALDKAKGEIKTFISLFGKTANSEMLEGDFAFAKGNRKAAFAHYLASSKLDGNFQRPILKMYQLVKEGQPLDAFLKHIHSLLANDGDNHLARHLLADTLFSNGQYAEAIEQYNMLLEVDDLPRKSYIYNNLAIIYKDRDVEQAIKYSDLALDLTPDSAAILDTKGWLLTLNGDYQQGLALLREAYTLNSSDPSTHYHIAYNLNATGKRDEAYTILSSNNTLTKDFTELEKAKALYQSLEDR</sequence>
<dbReference type="GO" id="GO:0012505">
    <property type="term" value="C:endomembrane system"/>
    <property type="evidence" value="ECO:0007669"/>
    <property type="project" value="UniProtKB-ARBA"/>
</dbReference>
<organism evidence="5 6">
    <name type="scientific">Alteromonas lipolytica</name>
    <dbReference type="NCBI Taxonomy" id="1856405"/>
    <lineage>
        <taxon>Bacteria</taxon>
        <taxon>Pseudomonadati</taxon>
        <taxon>Pseudomonadota</taxon>
        <taxon>Gammaproteobacteria</taxon>
        <taxon>Alteromonadales</taxon>
        <taxon>Alteromonadaceae</taxon>
        <taxon>Alteromonas/Salinimonas group</taxon>
        <taxon>Alteromonas</taxon>
    </lineage>
</organism>
<protein>
    <submittedName>
        <fullName evidence="5">Uncharacterized protein</fullName>
    </submittedName>
</protein>
<dbReference type="InterPro" id="IPR051012">
    <property type="entry name" value="CellSynth/LPSAsmb/PSIAsmb"/>
</dbReference>
<evidence type="ECO:0000256" key="3">
    <source>
        <dbReference type="PROSITE-ProRule" id="PRU00339"/>
    </source>
</evidence>
<dbReference type="STRING" id="1856405.BFC17_04725"/>
<dbReference type="Pfam" id="PF09295">
    <property type="entry name" value="ChAPs"/>
    <property type="match status" value="1"/>
</dbReference>
<dbReference type="Pfam" id="PF13432">
    <property type="entry name" value="TPR_16"/>
    <property type="match status" value="2"/>
</dbReference>
<keyword evidence="1" id="KW-0677">Repeat</keyword>
<dbReference type="RefSeq" id="WP_070178001.1">
    <property type="nucleotide sequence ID" value="NZ_BMJR01000005.1"/>
</dbReference>
<dbReference type="InterPro" id="IPR019734">
    <property type="entry name" value="TPR_rpt"/>
</dbReference>
<evidence type="ECO:0000313" key="5">
    <source>
        <dbReference type="EMBL" id="OFI32473.1"/>
    </source>
</evidence>
<dbReference type="PANTHER" id="PTHR45586">
    <property type="entry name" value="TPR REPEAT-CONTAINING PROTEIN PA4667"/>
    <property type="match status" value="1"/>
</dbReference>
<evidence type="ECO:0000256" key="2">
    <source>
        <dbReference type="ARBA" id="ARBA00022803"/>
    </source>
</evidence>
<dbReference type="SUPFAM" id="SSF48452">
    <property type="entry name" value="TPR-like"/>
    <property type="match status" value="6"/>
</dbReference>
<keyword evidence="2 3" id="KW-0802">TPR repeat</keyword>
<gene>
    <name evidence="5" type="ORF">BFC17_04725</name>
</gene>
<dbReference type="Gene3D" id="1.25.40.10">
    <property type="entry name" value="Tetratricopeptide repeat domain"/>
    <property type="match status" value="5"/>
</dbReference>
<comment type="caution">
    <text evidence="5">The sequence shown here is derived from an EMBL/GenBank/DDBJ whole genome shotgun (WGS) entry which is preliminary data.</text>
</comment>
<proteinExistence type="predicted"/>
<dbReference type="PROSITE" id="PS50005">
    <property type="entry name" value="TPR"/>
    <property type="match status" value="1"/>
</dbReference>